<dbReference type="Proteomes" id="UP000664203">
    <property type="component" value="Unassembled WGS sequence"/>
</dbReference>
<accession>A0A8H3F3M1</accession>
<name>A0A8H3F3M1_9LECA</name>
<dbReference type="AlphaFoldDB" id="A0A8H3F3M1"/>
<comment type="caution">
    <text evidence="1">The sequence shown here is derived from an EMBL/GenBank/DDBJ whole genome shotgun (WGS) entry which is preliminary data.</text>
</comment>
<organism evidence="1 2">
    <name type="scientific">Alectoria fallacina</name>
    <dbReference type="NCBI Taxonomy" id="1903189"/>
    <lineage>
        <taxon>Eukaryota</taxon>
        <taxon>Fungi</taxon>
        <taxon>Dikarya</taxon>
        <taxon>Ascomycota</taxon>
        <taxon>Pezizomycotina</taxon>
        <taxon>Lecanoromycetes</taxon>
        <taxon>OSLEUM clade</taxon>
        <taxon>Lecanoromycetidae</taxon>
        <taxon>Lecanorales</taxon>
        <taxon>Lecanorineae</taxon>
        <taxon>Parmeliaceae</taxon>
        <taxon>Alectoria</taxon>
    </lineage>
</organism>
<dbReference type="PANTHER" id="PTHR37535">
    <property type="entry name" value="FLUG DOMAIN PROTEIN"/>
    <property type="match status" value="1"/>
</dbReference>
<dbReference type="OrthoDB" id="4357582at2759"/>
<keyword evidence="2" id="KW-1185">Reference proteome</keyword>
<dbReference type="EMBL" id="CAJPDR010000083">
    <property type="protein sequence ID" value="CAF9915422.1"/>
    <property type="molecule type" value="Genomic_DNA"/>
</dbReference>
<gene>
    <name evidence="1" type="ORF">ALECFALPRED_010192</name>
</gene>
<evidence type="ECO:0000313" key="1">
    <source>
        <dbReference type="EMBL" id="CAF9915422.1"/>
    </source>
</evidence>
<proteinExistence type="predicted"/>
<dbReference type="PANTHER" id="PTHR37535:SF3">
    <property type="entry name" value="FLUG DOMAIN-CONTAINING PROTEIN"/>
    <property type="match status" value="1"/>
</dbReference>
<evidence type="ECO:0000313" key="2">
    <source>
        <dbReference type="Proteomes" id="UP000664203"/>
    </source>
</evidence>
<protein>
    <submittedName>
        <fullName evidence="1">Uncharacterized protein</fullName>
    </submittedName>
</protein>
<sequence length="372" mass="42374">MVKKKRTAAQFFDDAESNGHESLNNVDIDGDTVSKHIESGIEVNYNRMLVLWDESQHGMYEDMEPLFANPVLPLMAIALADDAFQDYGSFEEIEAISPPADGSLHHLRIKKDMLRVPFFQIVSADGPTGKIHGAGSFSNRTVDLGHRAGYEENIGIHDIRREPLAKADDNGYLIAERMKFAGHNNVDIFFGSYAPELNTVDGMASYWNKKRRTVHLEGFRGLSLHHHPQLLQSLPAKVEANLDNCVDFVSINKEIEILGEKLWGITLKDETQPARARREELYWRKRQLVSEELSKWQQIQPRKIALIMEDEAPQVASLPSYFNRIRRLDPPRDRLASLLFLNVPLRSMQGRSALQDMITLCKENPRVAYRPS</sequence>
<reference evidence="1" key="1">
    <citation type="submission" date="2021-03" db="EMBL/GenBank/DDBJ databases">
        <authorList>
            <person name="Tagirdzhanova G."/>
        </authorList>
    </citation>
    <scope>NUCLEOTIDE SEQUENCE</scope>
</reference>